<dbReference type="InterPro" id="IPR001879">
    <property type="entry name" value="GPCR_2_extracellular_dom"/>
</dbReference>
<dbReference type="GO" id="GO:0005886">
    <property type="term" value="C:plasma membrane"/>
    <property type="evidence" value="ECO:0007669"/>
    <property type="project" value="UniProtKB-SubCell"/>
</dbReference>
<dbReference type="Pfam" id="PF02793">
    <property type="entry name" value="HRM"/>
    <property type="match status" value="1"/>
</dbReference>
<evidence type="ECO:0000259" key="7">
    <source>
        <dbReference type="PROSITE" id="PS50227"/>
    </source>
</evidence>
<dbReference type="InterPro" id="IPR000832">
    <property type="entry name" value="GPCR_2_secretin-like"/>
</dbReference>
<dbReference type="SMART" id="SM00008">
    <property type="entry name" value="HormR"/>
    <property type="match status" value="1"/>
</dbReference>
<dbReference type="InterPro" id="IPR036445">
    <property type="entry name" value="GPCR_2_extracell_dom_sf"/>
</dbReference>
<dbReference type="GO" id="GO:0007188">
    <property type="term" value="P:adenylate cyclase-modulating G protein-coupled receptor signaling pathway"/>
    <property type="evidence" value="ECO:0007669"/>
    <property type="project" value="TreeGrafter"/>
</dbReference>
<dbReference type="Pfam" id="PF00002">
    <property type="entry name" value="7tm_2"/>
    <property type="match status" value="1"/>
</dbReference>
<dbReference type="SUPFAM" id="SSF111418">
    <property type="entry name" value="Hormone receptor domain"/>
    <property type="match status" value="1"/>
</dbReference>
<dbReference type="InParanoid" id="K1PDT0"/>
<evidence type="ECO:0000313" key="8">
    <source>
        <dbReference type="EMBL" id="EKC19708.1"/>
    </source>
</evidence>
<evidence type="ECO:0000256" key="4">
    <source>
        <dbReference type="ARBA" id="ARBA00022692"/>
    </source>
</evidence>
<proteinExistence type="inferred from homology"/>
<evidence type="ECO:0000256" key="2">
    <source>
        <dbReference type="ARBA" id="ARBA00005314"/>
    </source>
</evidence>
<sequence length="141" mass="15883">MECSTYLLGELYCNATFDVQCWNFTLAGTTARGACPENHEFSIFFNDPEGYSNRKCETNGQWHKPNYTTCLSPDSIKGYPSVNALAFLGLYTLTCCYGWMLAEGTFLHFCLANAFSNKKTLVIVCCIVGWVIRQEIDQIVL</sequence>
<dbReference type="EMBL" id="JH818457">
    <property type="protein sequence ID" value="EKC19708.1"/>
    <property type="molecule type" value="Genomic_DNA"/>
</dbReference>
<comment type="subcellular location">
    <subcellularLocation>
        <location evidence="1">Cell membrane</location>
        <topology evidence="1">Multi-pass membrane protein</topology>
    </subcellularLocation>
</comment>
<dbReference type="AlphaFoldDB" id="K1PDT0"/>
<name>K1PDT0_MAGGI</name>
<keyword evidence="4" id="KW-0812">Transmembrane</keyword>
<reference evidence="8" key="1">
    <citation type="journal article" date="2012" name="Nature">
        <title>The oyster genome reveals stress adaptation and complexity of shell formation.</title>
        <authorList>
            <person name="Zhang G."/>
            <person name="Fang X."/>
            <person name="Guo X."/>
            <person name="Li L."/>
            <person name="Luo R."/>
            <person name="Xu F."/>
            <person name="Yang P."/>
            <person name="Zhang L."/>
            <person name="Wang X."/>
            <person name="Qi H."/>
            <person name="Xiong Z."/>
            <person name="Que H."/>
            <person name="Xie Y."/>
            <person name="Holland P.W."/>
            <person name="Paps J."/>
            <person name="Zhu Y."/>
            <person name="Wu F."/>
            <person name="Chen Y."/>
            <person name="Wang J."/>
            <person name="Peng C."/>
            <person name="Meng J."/>
            <person name="Yang L."/>
            <person name="Liu J."/>
            <person name="Wen B."/>
            <person name="Zhang N."/>
            <person name="Huang Z."/>
            <person name="Zhu Q."/>
            <person name="Feng Y."/>
            <person name="Mount A."/>
            <person name="Hedgecock D."/>
            <person name="Xu Z."/>
            <person name="Liu Y."/>
            <person name="Domazet-Loso T."/>
            <person name="Du Y."/>
            <person name="Sun X."/>
            <person name="Zhang S."/>
            <person name="Liu B."/>
            <person name="Cheng P."/>
            <person name="Jiang X."/>
            <person name="Li J."/>
            <person name="Fan D."/>
            <person name="Wang W."/>
            <person name="Fu W."/>
            <person name="Wang T."/>
            <person name="Wang B."/>
            <person name="Zhang J."/>
            <person name="Peng Z."/>
            <person name="Li Y."/>
            <person name="Li N."/>
            <person name="Wang J."/>
            <person name="Chen M."/>
            <person name="He Y."/>
            <person name="Tan F."/>
            <person name="Song X."/>
            <person name="Zheng Q."/>
            <person name="Huang R."/>
            <person name="Yang H."/>
            <person name="Du X."/>
            <person name="Chen L."/>
            <person name="Yang M."/>
            <person name="Gaffney P.M."/>
            <person name="Wang S."/>
            <person name="Luo L."/>
            <person name="She Z."/>
            <person name="Ming Y."/>
            <person name="Huang W."/>
            <person name="Zhang S."/>
            <person name="Huang B."/>
            <person name="Zhang Y."/>
            <person name="Qu T."/>
            <person name="Ni P."/>
            <person name="Miao G."/>
            <person name="Wang J."/>
            <person name="Wang Q."/>
            <person name="Steinberg C.E."/>
            <person name="Wang H."/>
            <person name="Li N."/>
            <person name="Qian L."/>
            <person name="Zhang G."/>
            <person name="Li Y."/>
            <person name="Yang H."/>
            <person name="Liu X."/>
            <person name="Wang J."/>
            <person name="Yin Y."/>
            <person name="Wang J."/>
        </authorList>
    </citation>
    <scope>NUCLEOTIDE SEQUENCE [LARGE SCALE GENOMIC DNA]</scope>
    <source>
        <strain evidence="8">05x7-T-G4-1.051#20</strain>
    </source>
</reference>
<organism evidence="8">
    <name type="scientific">Magallana gigas</name>
    <name type="common">Pacific oyster</name>
    <name type="synonym">Crassostrea gigas</name>
    <dbReference type="NCBI Taxonomy" id="29159"/>
    <lineage>
        <taxon>Eukaryota</taxon>
        <taxon>Metazoa</taxon>
        <taxon>Spiralia</taxon>
        <taxon>Lophotrochozoa</taxon>
        <taxon>Mollusca</taxon>
        <taxon>Bivalvia</taxon>
        <taxon>Autobranchia</taxon>
        <taxon>Pteriomorphia</taxon>
        <taxon>Ostreida</taxon>
        <taxon>Ostreoidea</taxon>
        <taxon>Ostreidae</taxon>
        <taxon>Magallana</taxon>
    </lineage>
</organism>
<evidence type="ECO:0000256" key="3">
    <source>
        <dbReference type="ARBA" id="ARBA00022475"/>
    </source>
</evidence>
<dbReference type="HOGENOM" id="CLU_1827182_0_0_1"/>
<keyword evidence="3" id="KW-1003">Cell membrane</keyword>
<dbReference type="PANTHER" id="PTHR45620">
    <property type="entry name" value="PDF RECEPTOR-LIKE PROTEIN-RELATED"/>
    <property type="match status" value="1"/>
</dbReference>
<dbReference type="GO" id="GO:0008528">
    <property type="term" value="F:G protein-coupled peptide receptor activity"/>
    <property type="evidence" value="ECO:0007669"/>
    <property type="project" value="TreeGrafter"/>
</dbReference>
<gene>
    <name evidence="8" type="ORF">CGI_10007693</name>
</gene>
<dbReference type="InterPro" id="IPR050332">
    <property type="entry name" value="GPCR_2"/>
</dbReference>
<evidence type="ECO:0000256" key="6">
    <source>
        <dbReference type="ARBA" id="ARBA00023136"/>
    </source>
</evidence>
<keyword evidence="5" id="KW-1133">Transmembrane helix</keyword>
<dbReference type="PROSITE" id="PS50227">
    <property type="entry name" value="G_PROTEIN_RECEP_F2_3"/>
    <property type="match status" value="1"/>
</dbReference>
<protein>
    <recommendedName>
        <fullName evidence="7">G-protein coupled receptors family 2 profile 1 domain-containing protein</fullName>
    </recommendedName>
</protein>
<evidence type="ECO:0000256" key="1">
    <source>
        <dbReference type="ARBA" id="ARBA00004651"/>
    </source>
</evidence>
<keyword evidence="6" id="KW-0472">Membrane</keyword>
<dbReference type="Gene3D" id="4.10.1240.10">
    <property type="entry name" value="GPCR, family 2, extracellular hormone receptor domain"/>
    <property type="match status" value="1"/>
</dbReference>
<evidence type="ECO:0000256" key="5">
    <source>
        <dbReference type="ARBA" id="ARBA00022989"/>
    </source>
</evidence>
<feature type="domain" description="G-protein coupled receptors family 2 profile 1" evidence="7">
    <location>
        <begin position="10"/>
        <end position="74"/>
    </location>
</feature>
<comment type="similarity">
    <text evidence="2">Belongs to the G-protein coupled receptor 2 family.</text>
</comment>
<accession>K1PDT0</accession>